<sequence length="615" mass="70998">MMNQNIIIEMINDTVELYSVLSSEGCIRYISSNCVEYLGYRQEELIGNKLQDFIHTDDLFLLESYFYNDHLIYPCTFRFRHKNGSYTWLEVKIDFIHNSLKENEREVVVKFHSHQSEASLLNTETWNTTSSPLSIESCKDLNDAAQLVEHMPCPLLILVEGFIQYANVACLNLLGAKSLEDVHEKNIFQFVHPQHHVMFKKRIHQLHNGLTVGFSEQAWKRLDGEIIDVEIRTSFVTYKGRNAELVILNDLSSQKKFHTYLQKSRERYQRLIQNSIDTIAVIHKDKWVFMNESGIKLFGASDYTDVIGKNIYSFLNHEYHQKVKEKLNQVMNGQTEVVVTRQNWISSTKQIVFTEMVCIPTTYFDDPAVQIILRDLTERKKTEEMMLQSEKLSLVGQLAAGIAHEIRNPLTAIKGFLQLMKSEKNENSQYLEIVFSELNRMEIILSELLMLAKPQQSMFKKENIHNALTEVILLLETEAHLNNVLIEKHLYSECEHVYCDQNQLKQVFINLIKNAIEAMPKGGVISITTKTESDGVTIIIEDNGEGIPEEILKKIGQPFVTTKEKGTGLGLMITYKIIENHQGTIEVKSEKEKGTIFTIKLPFEMNEEKEEKKSS</sequence>
<dbReference type="InterPro" id="IPR035965">
    <property type="entry name" value="PAS-like_dom_sf"/>
</dbReference>
<keyword evidence="7" id="KW-0067">ATP-binding</keyword>
<evidence type="ECO:0000256" key="8">
    <source>
        <dbReference type="ARBA" id="ARBA00023012"/>
    </source>
</evidence>
<evidence type="ECO:0000256" key="6">
    <source>
        <dbReference type="ARBA" id="ARBA00022777"/>
    </source>
</evidence>
<dbReference type="SUPFAM" id="SSF47384">
    <property type="entry name" value="Homodimeric domain of signal transducing histidine kinase"/>
    <property type="match status" value="1"/>
</dbReference>
<proteinExistence type="predicted"/>
<accession>A0ABT9VML3</accession>
<dbReference type="SUPFAM" id="SSF55874">
    <property type="entry name" value="ATPase domain of HSP90 chaperone/DNA topoisomerase II/histidine kinase"/>
    <property type="match status" value="1"/>
</dbReference>
<keyword evidence="4 11" id="KW-0808">Transferase</keyword>
<gene>
    <name evidence="11" type="ORF">J2S06_001293</name>
</gene>
<dbReference type="InterPro" id="IPR000014">
    <property type="entry name" value="PAS"/>
</dbReference>
<dbReference type="SMART" id="SM00388">
    <property type="entry name" value="HisKA"/>
    <property type="match status" value="1"/>
</dbReference>
<dbReference type="InterPro" id="IPR005467">
    <property type="entry name" value="His_kinase_dom"/>
</dbReference>
<dbReference type="EMBL" id="JAUSTR010000003">
    <property type="protein sequence ID" value="MDQ0162217.1"/>
    <property type="molecule type" value="Genomic_DNA"/>
</dbReference>
<keyword evidence="3" id="KW-0597">Phosphoprotein</keyword>
<protein>
    <recommendedName>
        <fullName evidence="2">histidine kinase</fullName>
        <ecNumber evidence="2">2.7.13.3</ecNumber>
    </recommendedName>
</protein>
<dbReference type="InterPro" id="IPR004358">
    <property type="entry name" value="Sig_transdc_His_kin-like_C"/>
</dbReference>
<feature type="domain" description="PAS" evidence="10">
    <location>
        <begin position="160"/>
        <end position="210"/>
    </location>
</feature>
<dbReference type="PRINTS" id="PR00344">
    <property type="entry name" value="BCTRLSENSOR"/>
</dbReference>
<reference evidence="11 12" key="1">
    <citation type="submission" date="2023-07" db="EMBL/GenBank/DDBJ databases">
        <title>Genomic Encyclopedia of Type Strains, Phase IV (KMG-IV): sequencing the most valuable type-strain genomes for metagenomic binning, comparative biology and taxonomic classification.</title>
        <authorList>
            <person name="Goeker M."/>
        </authorList>
    </citation>
    <scope>NUCLEOTIDE SEQUENCE [LARGE SCALE GENOMIC DNA]</scope>
    <source>
        <strain evidence="11 12">DSM 19092</strain>
    </source>
</reference>
<dbReference type="SMART" id="SM00387">
    <property type="entry name" value="HATPase_c"/>
    <property type="match status" value="1"/>
</dbReference>
<name>A0ABT9VML3_9BACI</name>
<dbReference type="InterPro" id="IPR003661">
    <property type="entry name" value="HisK_dim/P_dom"/>
</dbReference>
<dbReference type="Gene3D" id="1.10.287.130">
    <property type="match status" value="1"/>
</dbReference>
<dbReference type="PANTHER" id="PTHR43065">
    <property type="entry name" value="SENSOR HISTIDINE KINASE"/>
    <property type="match status" value="1"/>
</dbReference>
<dbReference type="SMART" id="SM00091">
    <property type="entry name" value="PAS"/>
    <property type="match status" value="3"/>
</dbReference>
<dbReference type="CDD" id="cd00130">
    <property type="entry name" value="PAS"/>
    <property type="match status" value="3"/>
</dbReference>
<dbReference type="Gene3D" id="3.30.565.10">
    <property type="entry name" value="Histidine kinase-like ATPase, C-terminal domain"/>
    <property type="match status" value="1"/>
</dbReference>
<dbReference type="GO" id="GO:0004673">
    <property type="term" value="F:protein histidine kinase activity"/>
    <property type="evidence" value="ECO:0007669"/>
    <property type="project" value="UniProtKB-EC"/>
</dbReference>
<evidence type="ECO:0000256" key="1">
    <source>
        <dbReference type="ARBA" id="ARBA00000085"/>
    </source>
</evidence>
<comment type="caution">
    <text evidence="11">The sequence shown here is derived from an EMBL/GenBank/DDBJ whole genome shotgun (WGS) entry which is preliminary data.</text>
</comment>
<keyword evidence="12" id="KW-1185">Reference proteome</keyword>
<dbReference type="NCBIfam" id="TIGR00229">
    <property type="entry name" value="sensory_box"/>
    <property type="match status" value="3"/>
</dbReference>
<evidence type="ECO:0000313" key="12">
    <source>
        <dbReference type="Proteomes" id="UP001225646"/>
    </source>
</evidence>
<dbReference type="CDD" id="cd00082">
    <property type="entry name" value="HisKA"/>
    <property type="match status" value="1"/>
</dbReference>
<dbReference type="SUPFAM" id="SSF55785">
    <property type="entry name" value="PYP-like sensor domain (PAS domain)"/>
    <property type="match status" value="3"/>
</dbReference>
<dbReference type="PANTHER" id="PTHR43065:SF34">
    <property type="entry name" value="SPORULATION KINASE A"/>
    <property type="match status" value="1"/>
</dbReference>
<keyword evidence="6 11" id="KW-0418">Kinase</keyword>
<feature type="domain" description="Histidine kinase" evidence="9">
    <location>
        <begin position="401"/>
        <end position="605"/>
    </location>
</feature>
<dbReference type="InterPro" id="IPR003594">
    <property type="entry name" value="HATPase_dom"/>
</dbReference>
<dbReference type="Pfam" id="PF00989">
    <property type="entry name" value="PAS"/>
    <property type="match status" value="2"/>
</dbReference>
<comment type="catalytic activity">
    <reaction evidence="1">
        <text>ATP + protein L-histidine = ADP + protein N-phospho-L-histidine.</text>
        <dbReference type="EC" id="2.7.13.3"/>
    </reaction>
</comment>
<organism evidence="11 12">
    <name type="scientific">Aeribacillus alveayuensis</name>
    <dbReference type="NCBI Taxonomy" id="279215"/>
    <lineage>
        <taxon>Bacteria</taxon>
        <taxon>Bacillati</taxon>
        <taxon>Bacillota</taxon>
        <taxon>Bacilli</taxon>
        <taxon>Bacillales</taxon>
        <taxon>Bacillaceae</taxon>
        <taxon>Aeribacillus</taxon>
    </lineage>
</organism>
<dbReference type="Pfam" id="PF02518">
    <property type="entry name" value="HATPase_c"/>
    <property type="match status" value="1"/>
</dbReference>
<dbReference type="Proteomes" id="UP001225646">
    <property type="component" value="Unassembled WGS sequence"/>
</dbReference>
<dbReference type="InterPro" id="IPR036097">
    <property type="entry name" value="HisK_dim/P_sf"/>
</dbReference>
<evidence type="ECO:0000259" key="10">
    <source>
        <dbReference type="PROSITE" id="PS50112"/>
    </source>
</evidence>
<dbReference type="InterPro" id="IPR036890">
    <property type="entry name" value="HATPase_C_sf"/>
</dbReference>
<dbReference type="PROSITE" id="PS50112">
    <property type="entry name" value="PAS"/>
    <property type="match status" value="3"/>
</dbReference>
<dbReference type="Pfam" id="PF00512">
    <property type="entry name" value="HisKA"/>
    <property type="match status" value="1"/>
</dbReference>
<feature type="domain" description="PAS" evidence="10">
    <location>
        <begin position="264"/>
        <end position="334"/>
    </location>
</feature>
<dbReference type="CDD" id="cd00075">
    <property type="entry name" value="HATPase"/>
    <property type="match status" value="1"/>
</dbReference>
<dbReference type="InterPro" id="IPR013655">
    <property type="entry name" value="PAS_fold_3"/>
</dbReference>
<feature type="domain" description="PAS" evidence="10">
    <location>
        <begin position="3"/>
        <end position="58"/>
    </location>
</feature>
<dbReference type="EC" id="2.7.13.3" evidence="2"/>
<evidence type="ECO:0000256" key="2">
    <source>
        <dbReference type="ARBA" id="ARBA00012438"/>
    </source>
</evidence>
<evidence type="ECO:0000259" key="9">
    <source>
        <dbReference type="PROSITE" id="PS50109"/>
    </source>
</evidence>
<evidence type="ECO:0000256" key="5">
    <source>
        <dbReference type="ARBA" id="ARBA00022741"/>
    </source>
</evidence>
<evidence type="ECO:0000313" key="11">
    <source>
        <dbReference type="EMBL" id="MDQ0162217.1"/>
    </source>
</evidence>
<keyword evidence="5" id="KW-0547">Nucleotide-binding</keyword>
<evidence type="ECO:0000256" key="7">
    <source>
        <dbReference type="ARBA" id="ARBA00022840"/>
    </source>
</evidence>
<evidence type="ECO:0000256" key="3">
    <source>
        <dbReference type="ARBA" id="ARBA00022553"/>
    </source>
</evidence>
<keyword evidence="8" id="KW-0902">Two-component regulatory system</keyword>
<dbReference type="Gene3D" id="3.30.450.20">
    <property type="entry name" value="PAS domain"/>
    <property type="match status" value="3"/>
</dbReference>
<evidence type="ECO:0000256" key="4">
    <source>
        <dbReference type="ARBA" id="ARBA00022679"/>
    </source>
</evidence>
<dbReference type="Pfam" id="PF08447">
    <property type="entry name" value="PAS_3"/>
    <property type="match status" value="1"/>
</dbReference>
<dbReference type="PROSITE" id="PS50109">
    <property type="entry name" value="HIS_KIN"/>
    <property type="match status" value="1"/>
</dbReference>
<dbReference type="InterPro" id="IPR013767">
    <property type="entry name" value="PAS_fold"/>
</dbReference>